<dbReference type="InterPro" id="IPR022789">
    <property type="entry name" value="ParD"/>
</dbReference>
<dbReference type="EMBL" id="BSFK01000016">
    <property type="protein sequence ID" value="GLK77354.1"/>
    <property type="molecule type" value="Genomic_DNA"/>
</dbReference>
<reference evidence="3" key="2">
    <citation type="submission" date="2023-01" db="EMBL/GenBank/DDBJ databases">
        <authorList>
            <person name="Sun Q."/>
            <person name="Evtushenko L."/>
        </authorList>
    </citation>
    <scope>NUCLEOTIDE SEQUENCE</scope>
    <source>
        <strain evidence="3">VKM B-2555</strain>
    </source>
</reference>
<dbReference type="CDD" id="cd22231">
    <property type="entry name" value="RHH_NikR_HicB-like"/>
    <property type="match status" value="1"/>
</dbReference>
<evidence type="ECO:0000313" key="3">
    <source>
        <dbReference type="EMBL" id="GLK77354.1"/>
    </source>
</evidence>
<dbReference type="Gene3D" id="6.10.10.120">
    <property type="entry name" value="Antitoxin ParD1-like"/>
    <property type="match status" value="1"/>
</dbReference>
<dbReference type="AlphaFoldDB" id="A0A9W6JJS2"/>
<dbReference type="NCBIfam" id="TIGR02606">
    <property type="entry name" value="antidote_CC2985"/>
    <property type="match status" value="1"/>
</dbReference>
<dbReference type="SUPFAM" id="SSF47598">
    <property type="entry name" value="Ribbon-helix-helix"/>
    <property type="match status" value="1"/>
</dbReference>
<dbReference type="PANTHER" id="PTHR36582">
    <property type="entry name" value="ANTITOXIN PARD"/>
    <property type="match status" value="1"/>
</dbReference>
<dbReference type="Proteomes" id="UP001143364">
    <property type="component" value="Unassembled WGS sequence"/>
</dbReference>
<dbReference type="Pfam" id="PF03693">
    <property type="entry name" value="ParD_antitoxin"/>
    <property type="match status" value="1"/>
</dbReference>
<reference evidence="3" key="1">
    <citation type="journal article" date="2014" name="Int. J. Syst. Evol. Microbiol.">
        <title>Complete genome sequence of Corynebacterium casei LMG S-19264T (=DSM 44701T), isolated from a smear-ripened cheese.</title>
        <authorList>
            <consortium name="US DOE Joint Genome Institute (JGI-PGF)"/>
            <person name="Walter F."/>
            <person name="Albersmeier A."/>
            <person name="Kalinowski J."/>
            <person name="Ruckert C."/>
        </authorList>
    </citation>
    <scope>NUCLEOTIDE SEQUENCE</scope>
    <source>
        <strain evidence="3">VKM B-2555</strain>
    </source>
</reference>
<sequence>MATMNVSLPDLMKKWVEGQTESGRYGNASDYIRDLIRRDQEKQASIAELQRLIDEGRASGVSTITRDELLREARARAGVAPRDGL</sequence>
<gene>
    <name evidence="3" type="primary">parD4</name>
    <name evidence="3" type="ORF">GCM10008171_26080</name>
</gene>
<keyword evidence="4" id="KW-1185">Reference proteome</keyword>
<organism evidence="3 4">
    <name type="scientific">Methylopila jiangsuensis</name>
    <dbReference type="NCBI Taxonomy" id="586230"/>
    <lineage>
        <taxon>Bacteria</taxon>
        <taxon>Pseudomonadati</taxon>
        <taxon>Pseudomonadota</taxon>
        <taxon>Alphaproteobacteria</taxon>
        <taxon>Hyphomicrobiales</taxon>
        <taxon>Methylopilaceae</taxon>
        <taxon>Methylopila</taxon>
    </lineage>
</organism>
<comment type="caution">
    <text evidence="3">The sequence shown here is derived from an EMBL/GenBank/DDBJ whole genome shotgun (WGS) entry which is preliminary data.</text>
</comment>
<name>A0A9W6JJS2_9HYPH</name>
<keyword evidence="2" id="KW-1277">Toxin-antitoxin system</keyword>
<dbReference type="InterPro" id="IPR038296">
    <property type="entry name" value="ParD_sf"/>
</dbReference>
<dbReference type="RefSeq" id="WP_271205207.1">
    <property type="nucleotide sequence ID" value="NZ_BSFK01000016.1"/>
</dbReference>
<accession>A0A9W6JJS2</accession>
<dbReference type="PANTHER" id="PTHR36582:SF2">
    <property type="entry name" value="ANTITOXIN PARD"/>
    <property type="match status" value="1"/>
</dbReference>
<proteinExistence type="inferred from homology"/>
<comment type="similarity">
    <text evidence="1">Belongs to the ParD antitoxin family.</text>
</comment>
<dbReference type="InterPro" id="IPR010985">
    <property type="entry name" value="Ribbon_hlx_hlx"/>
</dbReference>
<evidence type="ECO:0000256" key="1">
    <source>
        <dbReference type="ARBA" id="ARBA00008580"/>
    </source>
</evidence>
<protein>
    <submittedName>
        <fullName evidence="3">Antitoxin ParD4</fullName>
    </submittedName>
</protein>
<dbReference type="GO" id="GO:0006355">
    <property type="term" value="P:regulation of DNA-templated transcription"/>
    <property type="evidence" value="ECO:0007669"/>
    <property type="project" value="InterPro"/>
</dbReference>
<evidence type="ECO:0000256" key="2">
    <source>
        <dbReference type="ARBA" id="ARBA00022649"/>
    </source>
</evidence>
<evidence type="ECO:0000313" key="4">
    <source>
        <dbReference type="Proteomes" id="UP001143364"/>
    </source>
</evidence>